<dbReference type="SUPFAM" id="SSF101478">
    <property type="entry name" value="ADP-ribosylglycohydrolase"/>
    <property type="match status" value="1"/>
</dbReference>
<keyword evidence="1" id="KW-0460">Magnesium</keyword>
<dbReference type="STRING" id="1036611.A0A1L9Q511"/>
<feature type="binding site" evidence="1">
    <location>
        <position position="327"/>
    </location>
    <ligand>
        <name>Mg(2+)</name>
        <dbReference type="ChEBI" id="CHEBI:18420"/>
        <label>1</label>
    </ligand>
</feature>
<sequence length="444" mass="49453">MAQSDLSFLEIHPFIREGVLDRVRGTIFGGALGDAVGLYTEFLSKDLLRAAYPDRRFQLVDPATELRNDGHRNKFVKTAWTDDTDHALLIVLSYLHNGRLDSLDFARRLQFWCEQGLRCLDRLPLGLGRTVGRAVCDRRFVDSPAETAYRHWKASNYTSAANGSLMRTAPLGIICLGKTQTETFDMAAEFSSITHPDPRCLVACGLVTALIRDILDGQLRVETDLERSISSAEACFEEWISRQDLSVEEAAMYPEFDHEEYQKHVSAESLEELELDAGTTMGYVYKALGAGIFVLRQGLRRVNSGELPVGLFEELITSLVLQGGDADTNATVAGALLGALLGYKSLPPKWKDGLMHGRWLFQKSDALASVLGIHPFPSYDSESDPDNRLDGGKPRLTQDQLEHREQEFVKGYLAKSGPHADQKQTGWVSRLFWRAAAWPLEGGM</sequence>
<dbReference type="GeneID" id="63727953"/>
<dbReference type="EMBL" id="KV878141">
    <property type="protein sequence ID" value="OJJ08821.1"/>
    <property type="molecule type" value="Genomic_DNA"/>
</dbReference>
<dbReference type="Pfam" id="PF03747">
    <property type="entry name" value="ADP_ribosyl_GH"/>
    <property type="match status" value="1"/>
</dbReference>
<organism evidence="3 4">
    <name type="scientific">Aspergillus versicolor CBS 583.65</name>
    <dbReference type="NCBI Taxonomy" id="1036611"/>
    <lineage>
        <taxon>Eukaryota</taxon>
        <taxon>Fungi</taxon>
        <taxon>Dikarya</taxon>
        <taxon>Ascomycota</taxon>
        <taxon>Pezizomycotina</taxon>
        <taxon>Eurotiomycetes</taxon>
        <taxon>Eurotiomycetidae</taxon>
        <taxon>Eurotiales</taxon>
        <taxon>Aspergillaceae</taxon>
        <taxon>Aspergillus</taxon>
        <taxon>Aspergillus subgen. Nidulantes</taxon>
    </lineage>
</organism>
<dbReference type="PANTHER" id="PTHR16222">
    <property type="entry name" value="ADP-RIBOSYLGLYCOHYDROLASE"/>
    <property type="match status" value="1"/>
</dbReference>
<dbReference type="InterPro" id="IPR036705">
    <property type="entry name" value="Ribosyl_crysJ1_sf"/>
</dbReference>
<feature type="region of interest" description="Disordered" evidence="2">
    <location>
        <begin position="378"/>
        <end position="399"/>
    </location>
</feature>
<proteinExistence type="predicted"/>
<keyword evidence="4" id="KW-1185">Reference proteome</keyword>
<evidence type="ECO:0000256" key="2">
    <source>
        <dbReference type="SAM" id="MobiDB-lite"/>
    </source>
</evidence>
<accession>A0A1L9Q511</accession>
<evidence type="ECO:0000313" key="4">
    <source>
        <dbReference type="Proteomes" id="UP000184073"/>
    </source>
</evidence>
<dbReference type="VEuPathDB" id="FungiDB:ASPVEDRAFT_418368"/>
<feature type="binding site" evidence="1">
    <location>
        <position position="82"/>
    </location>
    <ligand>
        <name>Mg(2+)</name>
        <dbReference type="ChEBI" id="CHEBI:18420"/>
        <label>1</label>
    </ligand>
</feature>
<reference evidence="4" key="1">
    <citation type="journal article" date="2017" name="Genome Biol.">
        <title>Comparative genomics reveals high biological diversity and specific adaptations in the industrially and medically important fungal genus Aspergillus.</title>
        <authorList>
            <person name="de Vries R.P."/>
            <person name="Riley R."/>
            <person name="Wiebenga A."/>
            <person name="Aguilar-Osorio G."/>
            <person name="Amillis S."/>
            <person name="Uchima C.A."/>
            <person name="Anderluh G."/>
            <person name="Asadollahi M."/>
            <person name="Askin M."/>
            <person name="Barry K."/>
            <person name="Battaglia E."/>
            <person name="Bayram O."/>
            <person name="Benocci T."/>
            <person name="Braus-Stromeyer S.A."/>
            <person name="Caldana C."/>
            <person name="Canovas D."/>
            <person name="Cerqueira G.C."/>
            <person name="Chen F."/>
            <person name="Chen W."/>
            <person name="Choi C."/>
            <person name="Clum A."/>
            <person name="Dos Santos R.A."/>
            <person name="Damasio A.R."/>
            <person name="Diallinas G."/>
            <person name="Emri T."/>
            <person name="Fekete E."/>
            <person name="Flipphi M."/>
            <person name="Freyberg S."/>
            <person name="Gallo A."/>
            <person name="Gournas C."/>
            <person name="Habgood R."/>
            <person name="Hainaut M."/>
            <person name="Harispe M.L."/>
            <person name="Henrissat B."/>
            <person name="Hilden K.S."/>
            <person name="Hope R."/>
            <person name="Hossain A."/>
            <person name="Karabika E."/>
            <person name="Karaffa L."/>
            <person name="Karanyi Z."/>
            <person name="Krasevec N."/>
            <person name="Kuo A."/>
            <person name="Kusch H."/>
            <person name="LaButti K."/>
            <person name="Lagendijk E.L."/>
            <person name="Lapidus A."/>
            <person name="Levasseur A."/>
            <person name="Lindquist E."/>
            <person name="Lipzen A."/>
            <person name="Logrieco A.F."/>
            <person name="MacCabe A."/>
            <person name="Maekelae M.R."/>
            <person name="Malavazi I."/>
            <person name="Melin P."/>
            <person name="Meyer V."/>
            <person name="Mielnichuk N."/>
            <person name="Miskei M."/>
            <person name="Molnar A.P."/>
            <person name="Mule G."/>
            <person name="Ngan C.Y."/>
            <person name="Orejas M."/>
            <person name="Orosz E."/>
            <person name="Ouedraogo J.P."/>
            <person name="Overkamp K.M."/>
            <person name="Park H.-S."/>
            <person name="Perrone G."/>
            <person name="Piumi F."/>
            <person name="Punt P.J."/>
            <person name="Ram A.F."/>
            <person name="Ramon A."/>
            <person name="Rauscher S."/>
            <person name="Record E."/>
            <person name="Riano-Pachon D.M."/>
            <person name="Robert V."/>
            <person name="Roehrig J."/>
            <person name="Ruller R."/>
            <person name="Salamov A."/>
            <person name="Salih N.S."/>
            <person name="Samson R.A."/>
            <person name="Sandor E."/>
            <person name="Sanguinetti M."/>
            <person name="Schuetze T."/>
            <person name="Sepcic K."/>
            <person name="Shelest E."/>
            <person name="Sherlock G."/>
            <person name="Sophianopoulou V."/>
            <person name="Squina F.M."/>
            <person name="Sun H."/>
            <person name="Susca A."/>
            <person name="Todd R.B."/>
            <person name="Tsang A."/>
            <person name="Unkles S.E."/>
            <person name="van de Wiele N."/>
            <person name="van Rossen-Uffink D."/>
            <person name="Oliveira J.V."/>
            <person name="Vesth T.C."/>
            <person name="Visser J."/>
            <person name="Yu J.-H."/>
            <person name="Zhou M."/>
            <person name="Andersen M.R."/>
            <person name="Archer D.B."/>
            <person name="Baker S.E."/>
            <person name="Benoit I."/>
            <person name="Brakhage A.A."/>
            <person name="Braus G.H."/>
            <person name="Fischer R."/>
            <person name="Frisvad J.C."/>
            <person name="Goldman G.H."/>
            <person name="Houbraken J."/>
            <person name="Oakley B."/>
            <person name="Pocsi I."/>
            <person name="Scazzocchio C."/>
            <person name="Seiboth B."/>
            <person name="vanKuyk P.A."/>
            <person name="Wortman J."/>
            <person name="Dyer P.S."/>
            <person name="Grigoriev I.V."/>
        </authorList>
    </citation>
    <scope>NUCLEOTIDE SEQUENCE [LARGE SCALE GENOMIC DNA]</scope>
    <source>
        <strain evidence="4">CBS 583.65</strain>
    </source>
</reference>
<dbReference type="Proteomes" id="UP000184073">
    <property type="component" value="Unassembled WGS sequence"/>
</dbReference>
<evidence type="ECO:0000256" key="1">
    <source>
        <dbReference type="PIRSR" id="PIRSR605502-1"/>
    </source>
</evidence>
<dbReference type="InterPro" id="IPR005502">
    <property type="entry name" value="Ribosyl_crysJ1"/>
</dbReference>
<dbReference type="RefSeq" id="XP_040674583.1">
    <property type="nucleotide sequence ID" value="XM_040812442.1"/>
</dbReference>
<feature type="binding site" evidence="1">
    <location>
        <position position="83"/>
    </location>
    <ligand>
        <name>Mg(2+)</name>
        <dbReference type="ChEBI" id="CHEBI:18420"/>
        <label>1</label>
    </ligand>
</feature>
<dbReference type="OrthoDB" id="2021138at2759"/>
<dbReference type="PANTHER" id="PTHR16222:SF28">
    <property type="entry name" value="ADP-RIBOSYLGLYCOHYDROLASE"/>
    <property type="match status" value="1"/>
</dbReference>
<feature type="binding site" evidence="1">
    <location>
        <position position="81"/>
    </location>
    <ligand>
        <name>Mg(2+)</name>
        <dbReference type="ChEBI" id="CHEBI:18420"/>
        <label>1</label>
    </ligand>
</feature>
<protein>
    <recommendedName>
        <fullName evidence="5">ADP-ribosylglycohydrolase</fullName>
    </recommendedName>
</protein>
<name>A0A1L9Q511_ASPVE</name>
<dbReference type="GO" id="GO:0046872">
    <property type="term" value="F:metal ion binding"/>
    <property type="evidence" value="ECO:0007669"/>
    <property type="project" value="UniProtKB-KW"/>
</dbReference>
<dbReference type="Gene3D" id="1.10.4080.10">
    <property type="entry name" value="ADP-ribosylation/Crystallin J1"/>
    <property type="match status" value="1"/>
</dbReference>
<gene>
    <name evidence="3" type="ORF">ASPVEDRAFT_418368</name>
</gene>
<evidence type="ECO:0000313" key="3">
    <source>
        <dbReference type="EMBL" id="OJJ08821.1"/>
    </source>
</evidence>
<comment type="cofactor">
    <cofactor evidence="1">
        <name>Mg(2+)</name>
        <dbReference type="ChEBI" id="CHEBI:18420"/>
    </cofactor>
    <text evidence="1">Binds 2 magnesium ions per subunit.</text>
</comment>
<dbReference type="InterPro" id="IPR050792">
    <property type="entry name" value="ADP-ribosylglycohydrolase"/>
</dbReference>
<feature type="binding site" evidence="1">
    <location>
        <position position="328"/>
    </location>
    <ligand>
        <name>Mg(2+)</name>
        <dbReference type="ChEBI" id="CHEBI:18420"/>
        <label>1</label>
    </ligand>
</feature>
<dbReference type="AlphaFoldDB" id="A0A1L9Q511"/>
<evidence type="ECO:0008006" key="5">
    <source>
        <dbReference type="Google" id="ProtNLM"/>
    </source>
</evidence>
<feature type="binding site" evidence="1">
    <location>
        <position position="325"/>
    </location>
    <ligand>
        <name>Mg(2+)</name>
        <dbReference type="ChEBI" id="CHEBI:18420"/>
        <label>1</label>
    </ligand>
</feature>
<keyword evidence="1" id="KW-0479">Metal-binding</keyword>